<comment type="caution">
    <text evidence="2">The sequence shown here is derived from an EMBL/GenBank/DDBJ whole genome shotgun (WGS) entry which is preliminary data.</text>
</comment>
<dbReference type="EMBL" id="JAHDVG010000467">
    <property type="protein sequence ID" value="KAH1182509.1"/>
    <property type="molecule type" value="Genomic_DNA"/>
</dbReference>
<proteinExistence type="predicted"/>
<evidence type="ECO:0000313" key="3">
    <source>
        <dbReference type="Proteomes" id="UP000827986"/>
    </source>
</evidence>
<dbReference type="AlphaFoldDB" id="A0A9D3XKY5"/>
<keyword evidence="3" id="KW-1185">Reference proteome</keyword>
<keyword evidence="1" id="KW-0732">Signal</keyword>
<name>A0A9D3XKY5_9SAUR</name>
<protein>
    <recommendedName>
        <fullName evidence="4">Secreted protein</fullName>
    </recommendedName>
</protein>
<organism evidence="2 3">
    <name type="scientific">Mauremys mutica</name>
    <name type="common">yellowpond turtle</name>
    <dbReference type="NCBI Taxonomy" id="74926"/>
    <lineage>
        <taxon>Eukaryota</taxon>
        <taxon>Metazoa</taxon>
        <taxon>Chordata</taxon>
        <taxon>Craniata</taxon>
        <taxon>Vertebrata</taxon>
        <taxon>Euteleostomi</taxon>
        <taxon>Archelosauria</taxon>
        <taxon>Testudinata</taxon>
        <taxon>Testudines</taxon>
        <taxon>Cryptodira</taxon>
        <taxon>Durocryptodira</taxon>
        <taxon>Testudinoidea</taxon>
        <taxon>Geoemydidae</taxon>
        <taxon>Geoemydinae</taxon>
        <taxon>Mauremys</taxon>
    </lineage>
</organism>
<feature type="chain" id="PRO_5038823503" description="Secreted protein" evidence="1">
    <location>
        <begin position="24"/>
        <end position="111"/>
    </location>
</feature>
<evidence type="ECO:0000256" key="1">
    <source>
        <dbReference type="SAM" id="SignalP"/>
    </source>
</evidence>
<feature type="signal peptide" evidence="1">
    <location>
        <begin position="1"/>
        <end position="23"/>
    </location>
</feature>
<gene>
    <name evidence="2" type="ORF">KIL84_010263</name>
</gene>
<evidence type="ECO:0000313" key="2">
    <source>
        <dbReference type="EMBL" id="KAH1182509.1"/>
    </source>
</evidence>
<sequence>MTRADLILSVVFNFHCVAPSSMGCSPKVAVTERGTIELEYVECWAVSRQDWELMGGIWLRNVSEAGEAGAPLKHRYGWKSQCVLPQSILYPCLCAPCLGIYVCSYVHCASV</sequence>
<accession>A0A9D3XKY5</accession>
<dbReference type="Proteomes" id="UP000827986">
    <property type="component" value="Unassembled WGS sequence"/>
</dbReference>
<evidence type="ECO:0008006" key="4">
    <source>
        <dbReference type="Google" id="ProtNLM"/>
    </source>
</evidence>
<dbReference type="PROSITE" id="PS51257">
    <property type="entry name" value="PROKAR_LIPOPROTEIN"/>
    <property type="match status" value="1"/>
</dbReference>
<reference evidence="2" key="1">
    <citation type="submission" date="2021-09" db="EMBL/GenBank/DDBJ databases">
        <title>The genome of Mauremys mutica provides insights into the evolution of semi-aquatic lifestyle.</title>
        <authorList>
            <person name="Gong S."/>
            <person name="Gao Y."/>
        </authorList>
    </citation>
    <scope>NUCLEOTIDE SEQUENCE</scope>
    <source>
        <strain evidence="2">MM-2020</strain>
        <tissue evidence="2">Muscle</tissue>
    </source>
</reference>